<gene>
    <name evidence="4" type="ORF">L3081_22430</name>
</gene>
<sequence length="343" mass="37168">MYKLTFALLTLALTSCAMSNSANSNDAHSTVSTVEPSIEIMSHEANAIIDKSSVIKTLAANFAWTEGPLWLAKEGYLIFSDIPNDKIMKYHPIEGVSVYLENAGATGLHQGDYTQGSNGLLLDSQGNLIILQQGDRRIAIMNAPTSSPRDNYKTLAGYFNGKRLNSPNDAAFHSDGSLFFTDPTYGLKDIMDDKRKELDFQGVYRLTQDGDLQLLDDKVSYPNGIAISTDEKTLYVAVSDQSFPHWLAYDLSPNGKVSNKRVLIDASEYIGVAGEQGMPDGMAVHSSGLIFATGPGGVWLITPKGKVLAKIKTGKLTANCALSADEKTLYLTAHDTLMSIALK</sequence>
<dbReference type="RefSeq" id="WP_242288505.1">
    <property type="nucleotide sequence ID" value="NZ_JAKKSL010000005.1"/>
</dbReference>
<evidence type="ECO:0000256" key="1">
    <source>
        <dbReference type="ARBA" id="ARBA00022801"/>
    </source>
</evidence>
<dbReference type="PANTHER" id="PTHR47572:SF4">
    <property type="entry name" value="LACTONASE DRP35"/>
    <property type="match status" value="1"/>
</dbReference>
<evidence type="ECO:0000313" key="4">
    <source>
        <dbReference type="EMBL" id="MCI2285633.1"/>
    </source>
</evidence>
<accession>A0ABS9X5W7</accession>
<feature type="chain" id="PRO_5046741070" evidence="2">
    <location>
        <begin position="25"/>
        <end position="343"/>
    </location>
</feature>
<evidence type="ECO:0000259" key="3">
    <source>
        <dbReference type="Pfam" id="PF08450"/>
    </source>
</evidence>
<keyword evidence="2" id="KW-0732">Signal</keyword>
<evidence type="ECO:0000256" key="2">
    <source>
        <dbReference type="SAM" id="SignalP"/>
    </source>
</evidence>
<reference evidence="4" key="1">
    <citation type="submission" date="2022-01" db="EMBL/GenBank/DDBJ databases">
        <title>Colwellia maritima, isolated from seawater.</title>
        <authorList>
            <person name="Kristyanto S."/>
            <person name="Jung J."/>
            <person name="Jeon C.O."/>
        </authorList>
    </citation>
    <scope>NUCLEOTIDE SEQUENCE</scope>
    <source>
        <strain evidence="4">MSW7</strain>
    </source>
</reference>
<dbReference type="Pfam" id="PF08450">
    <property type="entry name" value="SGL"/>
    <property type="match status" value="1"/>
</dbReference>
<dbReference type="PANTHER" id="PTHR47572">
    <property type="entry name" value="LIPOPROTEIN-RELATED"/>
    <property type="match status" value="1"/>
</dbReference>
<comment type="caution">
    <text evidence="4">The sequence shown here is derived from an EMBL/GenBank/DDBJ whole genome shotgun (WGS) entry which is preliminary data.</text>
</comment>
<organism evidence="4 5">
    <name type="scientific">Colwellia maritima</name>
    <dbReference type="NCBI Taxonomy" id="2912588"/>
    <lineage>
        <taxon>Bacteria</taxon>
        <taxon>Pseudomonadati</taxon>
        <taxon>Pseudomonadota</taxon>
        <taxon>Gammaproteobacteria</taxon>
        <taxon>Alteromonadales</taxon>
        <taxon>Colwelliaceae</taxon>
        <taxon>Colwellia</taxon>
    </lineage>
</organism>
<dbReference type="InterPro" id="IPR011042">
    <property type="entry name" value="6-blade_b-propeller_TolB-like"/>
</dbReference>
<protein>
    <submittedName>
        <fullName evidence="4">SMP-30/gluconolactonase/LRE family protein</fullName>
    </submittedName>
</protein>
<name>A0ABS9X5W7_9GAMM</name>
<proteinExistence type="predicted"/>
<evidence type="ECO:0000313" key="5">
    <source>
        <dbReference type="Proteomes" id="UP001139646"/>
    </source>
</evidence>
<keyword evidence="1" id="KW-0378">Hydrolase</keyword>
<dbReference type="PROSITE" id="PS51257">
    <property type="entry name" value="PROKAR_LIPOPROTEIN"/>
    <property type="match status" value="1"/>
</dbReference>
<dbReference type="Proteomes" id="UP001139646">
    <property type="component" value="Unassembled WGS sequence"/>
</dbReference>
<feature type="signal peptide" evidence="2">
    <location>
        <begin position="1"/>
        <end position="24"/>
    </location>
</feature>
<dbReference type="InterPro" id="IPR013658">
    <property type="entry name" value="SGL"/>
</dbReference>
<dbReference type="SUPFAM" id="SSF63829">
    <property type="entry name" value="Calcium-dependent phosphotriesterase"/>
    <property type="match status" value="1"/>
</dbReference>
<keyword evidence="5" id="KW-1185">Reference proteome</keyword>
<dbReference type="EMBL" id="JAKKSL010000005">
    <property type="protein sequence ID" value="MCI2285633.1"/>
    <property type="molecule type" value="Genomic_DNA"/>
</dbReference>
<feature type="domain" description="SMP-30/Gluconolactonase/LRE-like region" evidence="3">
    <location>
        <begin position="64"/>
        <end position="334"/>
    </location>
</feature>
<dbReference type="InterPro" id="IPR051262">
    <property type="entry name" value="SMP-30/CGR1_Lactonase"/>
</dbReference>
<dbReference type="Gene3D" id="2.120.10.30">
    <property type="entry name" value="TolB, C-terminal domain"/>
    <property type="match status" value="1"/>
</dbReference>